<evidence type="ECO:0000259" key="15">
    <source>
        <dbReference type="Pfam" id="PF05922"/>
    </source>
</evidence>
<dbReference type="PROSITE" id="PS00138">
    <property type="entry name" value="SUBTILASE_SER"/>
    <property type="match status" value="1"/>
</dbReference>
<feature type="active site" description="Charge relay system" evidence="9 10">
    <location>
        <position position="602"/>
    </location>
</feature>
<evidence type="ECO:0000256" key="10">
    <source>
        <dbReference type="PROSITE-ProRule" id="PRU01240"/>
    </source>
</evidence>
<dbReference type="SUPFAM" id="SSF52025">
    <property type="entry name" value="PA domain"/>
    <property type="match status" value="1"/>
</dbReference>
<dbReference type="Proteomes" id="UP000012043">
    <property type="component" value="Unassembled WGS sequence"/>
</dbReference>
<dbReference type="Gene3D" id="3.50.30.30">
    <property type="match status" value="1"/>
</dbReference>
<organism evidence="17 18">
    <name type="scientific">Alishewanella aestuarii B11</name>
    <dbReference type="NCBI Taxonomy" id="1197174"/>
    <lineage>
        <taxon>Bacteria</taxon>
        <taxon>Pseudomonadati</taxon>
        <taxon>Pseudomonadota</taxon>
        <taxon>Gammaproteobacteria</taxon>
        <taxon>Alteromonadales</taxon>
        <taxon>Alteromonadaceae</taxon>
        <taxon>Alishewanella</taxon>
    </lineage>
</organism>
<keyword evidence="8" id="KW-0325">Glycoprotein</keyword>
<keyword evidence="7 10" id="KW-0720">Serine protease</keyword>
<keyword evidence="5 12" id="KW-0732">Signal</keyword>
<proteinExistence type="inferred from homology"/>
<evidence type="ECO:0000259" key="16">
    <source>
        <dbReference type="Pfam" id="PF17766"/>
    </source>
</evidence>
<feature type="chain" id="PRO_5003748206" evidence="12">
    <location>
        <begin position="29"/>
        <end position="1045"/>
    </location>
</feature>
<comment type="similarity">
    <text evidence="2 10 11">Belongs to the peptidase S8 family.</text>
</comment>
<dbReference type="PRINTS" id="PR00723">
    <property type="entry name" value="SUBTILISIN"/>
</dbReference>
<evidence type="ECO:0000256" key="5">
    <source>
        <dbReference type="ARBA" id="ARBA00022729"/>
    </source>
</evidence>
<keyword evidence="4 10" id="KW-0645">Protease</keyword>
<evidence type="ECO:0000256" key="4">
    <source>
        <dbReference type="ARBA" id="ARBA00022670"/>
    </source>
</evidence>
<evidence type="ECO:0000259" key="13">
    <source>
        <dbReference type="Pfam" id="PF00082"/>
    </source>
</evidence>
<feature type="domain" description="PA" evidence="14">
    <location>
        <begin position="438"/>
        <end position="522"/>
    </location>
</feature>
<evidence type="ECO:0000256" key="12">
    <source>
        <dbReference type="SAM" id="SignalP"/>
    </source>
</evidence>
<comment type="subcellular location">
    <subcellularLocation>
        <location evidence="1">Secreted</location>
    </subcellularLocation>
</comment>
<dbReference type="InterPro" id="IPR034197">
    <property type="entry name" value="Peptidases_S8_3"/>
</dbReference>
<protein>
    <submittedName>
        <fullName evidence="17">Subtilisin-like protease</fullName>
    </submittedName>
</protein>
<dbReference type="InterPro" id="IPR023828">
    <property type="entry name" value="Peptidase_S8_Ser-AS"/>
</dbReference>
<feature type="signal peptide" evidence="12">
    <location>
        <begin position="1"/>
        <end position="28"/>
    </location>
</feature>
<dbReference type="GO" id="GO:0006508">
    <property type="term" value="P:proteolysis"/>
    <property type="evidence" value="ECO:0007669"/>
    <property type="project" value="UniProtKB-KW"/>
</dbReference>
<reference evidence="17 18" key="1">
    <citation type="journal article" date="2012" name="J. Bacteriol.">
        <title>Genome Sequence of Pectin-Degrading Alishewanella aestuarii Strain B11T, Isolated from Tidal Flat Sediment.</title>
        <authorList>
            <person name="Jung J."/>
            <person name="Choi S."/>
            <person name="Chun J."/>
            <person name="Park W."/>
        </authorList>
    </citation>
    <scope>NUCLEOTIDE SEQUENCE [LARGE SCALE GENOMIC DNA]</scope>
    <source>
        <strain evidence="17 18">B11</strain>
    </source>
</reference>
<dbReference type="Pfam" id="PF05922">
    <property type="entry name" value="Inhibitor_I9"/>
    <property type="match status" value="1"/>
</dbReference>
<dbReference type="InterPro" id="IPR023827">
    <property type="entry name" value="Peptidase_S8_Asp-AS"/>
</dbReference>
<dbReference type="PATRIC" id="fig|1197174.4.peg.3033"/>
<dbReference type="Pfam" id="PF02225">
    <property type="entry name" value="PA"/>
    <property type="match status" value="1"/>
</dbReference>
<dbReference type="InterPro" id="IPR036852">
    <property type="entry name" value="Peptidase_S8/S53_dom_sf"/>
</dbReference>
<comment type="caution">
    <text evidence="17">The sequence shown here is derived from an EMBL/GenBank/DDBJ whole genome shotgun (WGS) entry which is preliminary data.</text>
</comment>
<evidence type="ECO:0000256" key="6">
    <source>
        <dbReference type="ARBA" id="ARBA00022801"/>
    </source>
</evidence>
<accession>J2IAY4</accession>
<keyword evidence="18" id="KW-1185">Reference proteome</keyword>
<evidence type="ECO:0000259" key="14">
    <source>
        <dbReference type="Pfam" id="PF02225"/>
    </source>
</evidence>
<dbReference type="EMBL" id="ALAB01000039">
    <property type="protein sequence ID" value="EJI84267.1"/>
    <property type="molecule type" value="Genomic_DNA"/>
</dbReference>
<evidence type="ECO:0000313" key="17">
    <source>
        <dbReference type="EMBL" id="EJI84267.1"/>
    </source>
</evidence>
<keyword evidence="3" id="KW-0964">Secreted</keyword>
<dbReference type="InterPro" id="IPR015500">
    <property type="entry name" value="Peptidase_S8_subtilisin-rel"/>
</dbReference>
<dbReference type="InterPro" id="IPR003137">
    <property type="entry name" value="PA_domain"/>
</dbReference>
<dbReference type="CDD" id="cd04818">
    <property type="entry name" value="PA_subtilisin_1"/>
    <property type="match status" value="1"/>
</dbReference>
<dbReference type="Gene3D" id="3.30.70.80">
    <property type="entry name" value="Peptidase S8 propeptide/proteinase inhibitor I9"/>
    <property type="match status" value="1"/>
</dbReference>
<dbReference type="PROSITE" id="PS00136">
    <property type="entry name" value="SUBTILASE_ASP"/>
    <property type="match status" value="1"/>
</dbReference>
<evidence type="ECO:0000256" key="1">
    <source>
        <dbReference type="ARBA" id="ARBA00004613"/>
    </source>
</evidence>
<evidence type="ECO:0000256" key="2">
    <source>
        <dbReference type="ARBA" id="ARBA00011073"/>
    </source>
</evidence>
<feature type="domain" description="Peptidase S8/S53" evidence="13">
    <location>
        <begin position="183"/>
        <end position="655"/>
    </location>
</feature>
<dbReference type="PANTHER" id="PTHR10795">
    <property type="entry name" value="PROPROTEIN CONVERTASE SUBTILISIN/KEXIN"/>
    <property type="match status" value="1"/>
</dbReference>
<sequence length="1045" mass="109309">MLTKKLNTKIKLLSLSVIATCSIGSVVANPNLAANPFEISVDTSELQLSELSATKAPYIIQVKGLTGVEQAVNLGELAPNNQLAAGNMYNAQSPAMQAYNERVRQFHQQLAEQQGISNILHSFTHTFNGFSAVLTADEAQRLQQHPDVIGIWLDEPMQLDTANTPEFLGLNGANGQHTLGVKGEDVVIGIIDSGIWPENPSFADDGTYSLLEKFTGTCDSGQDATFSCNNKLIGARFFNQAFTSVYNLQPGEYRSPRDADNHGTHVAATAAGNERVQAIIDGQPAGFVTGIAPRARIAAYKACWNSSYTSPSGVAERGCFGGDTMAAIDAAVADGVDVINYSISGSTTSLTTIAAAAKLRATQAGVFVSVSAGNSGPGAGTVGTPAPWVMSVAASTYDGTSFVAGSTNFSVLSGAAAGNYQAVEASTTVPLSTISPVQADLAVANPILACTALTNSAALAGKLVVMQRGTCGFDIKLAAAQAAGAVGAIVINSDGTAPIVMGGTGRFNIPGVMISLANGQTILSAINSGETVSARLAPGALQQRTEVGNIMASFSSRGANLASADIIKPDITAPGVRILAAASEGPLLTRPNVPFVYLQGTSMSSPHIAGMAALLRGANPEWSPAMIKSALMTTARQNVTKENGVTAADPFDFGAGHAVPASAANPGLVYDVSAAHYYAFLCGLNARAFVQNATGFSCDTYANAGYSFEASQLNLPSIGIGQLDRNRVVYREVKDVSGVASVYNISVNAPAGITATPLVLANGQWIESNSLSVPANGIARYAVRFRTTATTVYNSWRFGALTLSNGTYEVRSPIAIRAIEPPLLEAPAVISAQVAASSGRVTFPVLFNYTGNTSTTKVGLAAPFGGTRTIPQDPDRTFQFNDPSLGTHTVLIPAGTRVARFMLNEGLADVPGAILDLYVYRCINNSCAFVASSTSDSGFEDIVLRDPAPAADVAARNFYIVWVHPRDLKGASQVTYTIPMWIVDQNDNVTSQILAPTRAVNGRYNNITLNTRTLQRSTLPYMGVMSFRDANGTERGSTLLEIRAN</sequence>
<evidence type="ECO:0000256" key="7">
    <source>
        <dbReference type="ARBA" id="ARBA00022825"/>
    </source>
</evidence>
<feature type="domain" description="Subtilisin-like protease fibronectin type-III" evidence="16">
    <location>
        <begin position="712"/>
        <end position="816"/>
    </location>
</feature>
<dbReference type="InterPro" id="IPR010259">
    <property type="entry name" value="S8pro/Inhibitor_I9"/>
</dbReference>
<dbReference type="PROSITE" id="PS51892">
    <property type="entry name" value="SUBTILASE"/>
    <property type="match status" value="1"/>
</dbReference>
<dbReference type="InterPro" id="IPR045051">
    <property type="entry name" value="SBT"/>
</dbReference>
<dbReference type="GO" id="GO:0004252">
    <property type="term" value="F:serine-type endopeptidase activity"/>
    <property type="evidence" value="ECO:0007669"/>
    <property type="project" value="UniProtKB-UniRule"/>
</dbReference>
<dbReference type="AlphaFoldDB" id="J2IAY4"/>
<dbReference type="Pfam" id="PF17766">
    <property type="entry name" value="fn3_6"/>
    <property type="match status" value="1"/>
</dbReference>
<keyword evidence="6 10" id="KW-0378">Hydrolase</keyword>
<feature type="active site" description="Charge relay system" evidence="9 10">
    <location>
        <position position="262"/>
    </location>
</feature>
<dbReference type="SUPFAM" id="SSF52743">
    <property type="entry name" value="Subtilisin-like"/>
    <property type="match status" value="1"/>
</dbReference>
<feature type="active site" description="Charge relay system" evidence="9 10">
    <location>
        <position position="192"/>
    </location>
</feature>
<dbReference type="Gene3D" id="2.60.40.2310">
    <property type="match status" value="1"/>
</dbReference>
<dbReference type="InterPro" id="IPR046450">
    <property type="entry name" value="PA_dom_sf"/>
</dbReference>
<evidence type="ECO:0000313" key="18">
    <source>
        <dbReference type="Proteomes" id="UP000012043"/>
    </source>
</evidence>
<dbReference type="InterPro" id="IPR037045">
    <property type="entry name" value="S8pro/Inhibitor_I9_sf"/>
</dbReference>
<feature type="domain" description="Inhibitor I9" evidence="15">
    <location>
        <begin position="95"/>
        <end position="159"/>
    </location>
</feature>
<dbReference type="InterPro" id="IPR041469">
    <property type="entry name" value="Subtilisin-like_FN3"/>
</dbReference>
<dbReference type="CDD" id="cd04852">
    <property type="entry name" value="Peptidases_S8_3"/>
    <property type="match status" value="1"/>
</dbReference>
<evidence type="ECO:0000256" key="8">
    <source>
        <dbReference type="ARBA" id="ARBA00023180"/>
    </source>
</evidence>
<evidence type="ECO:0000256" key="3">
    <source>
        <dbReference type="ARBA" id="ARBA00022525"/>
    </source>
</evidence>
<dbReference type="Pfam" id="PF00082">
    <property type="entry name" value="Peptidase_S8"/>
    <property type="match status" value="1"/>
</dbReference>
<dbReference type="Gene3D" id="3.40.50.200">
    <property type="entry name" value="Peptidase S8/S53 domain"/>
    <property type="match status" value="1"/>
</dbReference>
<dbReference type="InterPro" id="IPR000209">
    <property type="entry name" value="Peptidase_S8/S53_dom"/>
</dbReference>
<name>J2IAY4_9ALTE</name>
<dbReference type="GO" id="GO:0005576">
    <property type="term" value="C:extracellular region"/>
    <property type="evidence" value="ECO:0007669"/>
    <property type="project" value="UniProtKB-SubCell"/>
</dbReference>
<gene>
    <name evidence="17" type="ORF">AEST_31010</name>
</gene>
<evidence type="ECO:0000256" key="9">
    <source>
        <dbReference type="PIRSR" id="PIRSR615500-1"/>
    </source>
</evidence>
<evidence type="ECO:0000256" key="11">
    <source>
        <dbReference type="RuleBase" id="RU003355"/>
    </source>
</evidence>